<sequence length="206" mass="23313">MGSSKRQTCTRCHFLAAQCVCHLLPAPRQVGLRIIVLQDPKEAKHAKNTVALLTLVLPQVECIGMDDVRLRERLQALDLTKWRVLYPAEQAQPIEALTSDVAATIEGIILIDATWRKAKRFYLSQPFLHSIPSVHFASPPAPNYEIRKSPNACALSTLEACCYAVEKIAAEEMQPIRDFMVASIKWQWRRQPSEHKQPVPTIEIKH</sequence>
<evidence type="ECO:0000256" key="2">
    <source>
        <dbReference type="ARBA" id="ARBA00022679"/>
    </source>
</evidence>
<dbReference type="InterPro" id="IPR039262">
    <property type="entry name" value="DTWD2/TAPT"/>
</dbReference>
<evidence type="ECO:0000313" key="8">
    <source>
        <dbReference type="Proteomes" id="UP001379949"/>
    </source>
</evidence>
<feature type="domain" description="DTW" evidence="6">
    <location>
        <begin position="5"/>
        <end position="192"/>
    </location>
</feature>
<name>A0ABU9G5A0_9GAMM</name>
<reference evidence="7 8" key="1">
    <citation type="submission" date="2024-02" db="EMBL/GenBank/DDBJ databases">
        <title>Bacteria isolated from the canopy kelp, Nereocystis luetkeana.</title>
        <authorList>
            <person name="Pfister C.A."/>
            <person name="Younker I.T."/>
            <person name="Light S.H."/>
        </authorList>
    </citation>
    <scope>NUCLEOTIDE SEQUENCE [LARGE SCALE GENOMIC DNA]</scope>
    <source>
        <strain evidence="7 8">TI.4.07</strain>
    </source>
</reference>
<dbReference type="GO" id="GO:0016432">
    <property type="term" value="F:tRNA-uridine aminocarboxypropyltransferase activity"/>
    <property type="evidence" value="ECO:0007669"/>
    <property type="project" value="UniProtKB-EC"/>
</dbReference>
<keyword evidence="2 7" id="KW-0808">Transferase</keyword>
<comment type="caution">
    <text evidence="7">The sequence shown here is derived from an EMBL/GenBank/DDBJ whole genome shotgun (WGS) entry which is preliminary data.</text>
</comment>
<evidence type="ECO:0000256" key="3">
    <source>
        <dbReference type="ARBA" id="ARBA00022691"/>
    </source>
</evidence>
<comment type="similarity">
    <text evidence="5">Belongs to the TDD superfamily. DTWD2 family.</text>
</comment>
<accession>A0ABU9G5A0</accession>
<dbReference type="PANTHER" id="PTHR21392">
    <property type="entry name" value="TRNA-URIDINE AMINOCARBOXYPROPYLTRANSFERASE 2"/>
    <property type="match status" value="1"/>
</dbReference>
<dbReference type="EMBL" id="JBAKAR010000003">
    <property type="protein sequence ID" value="MEL0612809.1"/>
    <property type="molecule type" value="Genomic_DNA"/>
</dbReference>
<keyword evidence="3" id="KW-0949">S-adenosyl-L-methionine</keyword>
<organism evidence="7 8">
    <name type="scientific">Marinomonas arenicola</name>
    <dbReference type="NCBI Taxonomy" id="569601"/>
    <lineage>
        <taxon>Bacteria</taxon>
        <taxon>Pseudomonadati</taxon>
        <taxon>Pseudomonadota</taxon>
        <taxon>Gammaproteobacteria</taxon>
        <taxon>Oceanospirillales</taxon>
        <taxon>Oceanospirillaceae</taxon>
        <taxon>Marinomonas</taxon>
    </lineage>
</organism>
<evidence type="ECO:0000259" key="6">
    <source>
        <dbReference type="SMART" id="SM01144"/>
    </source>
</evidence>
<evidence type="ECO:0000256" key="5">
    <source>
        <dbReference type="ARBA" id="ARBA00034489"/>
    </source>
</evidence>
<evidence type="ECO:0000256" key="4">
    <source>
        <dbReference type="ARBA" id="ARBA00022694"/>
    </source>
</evidence>
<dbReference type="Pfam" id="PF03942">
    <property type="entry name" value="DTW"/>
    <property type="match status" value="1"/>
</dbReference>
<evidence type="ECO:0000313" key="7">
    <source>
        <dbReference type="EMBL" id="MEL0612809.1"/>
    </source>
</evidence>
<keyword evidence="4" id="KW-0819">tRNA processing</keyword>
<dbReference type="InterPro" id="IPR005636">
    <property type="entry name" value="DTW"/>
</dbReference>
<dbReference type="PANTHER" id="PTHR21392:SF0">
    <property type="entry name" value="TRNA-URIDINE AMINOCARBOXYPROPYLTRANSFERASE 2"/>
    <property type="match status" value="1"/>
</dbReference>
<evidence type="ECO:0000256" key="1">
    <source>
        <dbReference type="ARBA" id="ARBA00012386"/>
    </source>
</evidence>
<dbReference type="SMART" id="SM01144">
    <property type="entry name" value="DTW"/>
    <property type="match status" value="1"/>
</dbReference>
<dbReference type="Proteomes" id="UP001379949">
    <property type="component" value="Unassembled WGS sequence"/>
</dbReference>
<dbReference type="RefSeq" id="WP_341563885.1">
    <property type="nucleotide sequence ID" value="NZ_JBAKAQ010000003.1"/>
</dbReference>
<dbReference type="EC" id="2.5.1.25" evidence="1"/>
<gene>
    <name evidence="7" type="ORF">V6242_06600</name>
</gene>
<protein>
    <recommendedName>
        <fullName evidence="1">tRNA-uridine aminocarboxypropyltransferase</fullName>
        <ecNumber evidence="1">2.5.1.25</ecNumber>
    </recommendedName>
</protein>
<keyword evidence="8" id="KW-1185">Reference proteome</keyword>
<proteinExistence type="inferred from homology"/>